<dbReference type="AlphaFoldDB" id="A0A9P6UFN3"/>
<evidence type="ECO:0000313" key="3">
    <source>
        <dbReference type="Proteomes" id="UP000823405"/>
    </source>
</evidence>
<evidence type="ECO:0000256" key="1">
    <source>
        <dbReference type="SAM" id="MobiDB-lite"/>
    </source>
</evidence>
<reference evidence="2" key="1">
    <citation type="journal article" date="2020" name="Fungal Divers.">
        <title>Resolving the Mortierellaceae phylogeny through synthesis of multi-gene phylogenetics and phylogenomics.</title>
        <authorList>
            <person name="Vandepol N."/>
            <person name="Liber J."/>
            <person name="Desiro A."/>
            <person name="Na H."/>
            <person name="Kennedy M."/>
            <person name="Barry K."/>
            <person name="Grigoriev I.V."/>
            <person name="Miller A.N."/>
            <person name="O'Donnell K."/>
            <person name="Stajich J.E."/>
            <person name="Bonito G."/>
        </authorList>
    </citation>
    <scope>NUCLEOTIDE SEQUENCE</scope>
    <source>
        <strain evidence="2">NVP60</strain>
    </source>
</reference>
<comment type="caution">
    <text evidence="2">The sequence shown here is derived from an EMBL/GenBank/DDBJ whole genome shotgun (WGS) entry which is preliminary data.</text>
</comment>
<accession>A0A9P6UFN3</accession>
<protein>
    <submittedName>
        <fullName evidence="2">Uncharacterized protein</fullName>
    </submittedName>
</protein>
<feature type="region of interest" description="Disordered" evidence="1">
    <location>
        <begin position="16"/>
        <end position="42"/>
    </location>
</feature>
<keyword evidence="3" id="KW-1185">Reference proteome</keyword>
<feature type="compositionally biased region" description="Basic and acidic residues" evidence="1">
    <location>
        <begin position="16"/>
        <end position="25"/>
    </location>
</feature>
<proteinExistence type="predicted"/>
<feature type="non-terminal residue" evidence="2">
    <location>
        <position position="1"/>
    </location>
</feature>
<sequence>NWPKLKSLSGLQYENYNHEIERNDREEGDGGDDDNNRVDEEPEALVWIRENRLDILASQ</sequence>
<name>A0A9P6UFN3_9FUNG</name>
<evidence type="ECO:0000313" key="2">
    <source>
        <dbReference type="EMBL" id="KAG0289080.1"/>
    </source>
</evidence>
<dbReference type="Proteomes" id="UP000823405">
    <property type="component" value="Unassembled WGS sequence"/>
</dbReference>
<dbReference type="EMBL" id="JAAAIN010002917">
    <property type="protein sequence ID" value="KAG0289080.1"/>
    <property type="molecule type" value="Genomic_DNA"/>
</dbReference>
<organism evidence="2 3">
    <name type="scientific">Linnemannia gamsii</name>
    <dbReference type="NCBI Taxonomy" id="64522"/>
    <lineage>
        <taxon>Eukaryota</taxon>
        <taxon>Fungi</taxon>
        <taxon>Fungi incertae sedis</taxon>
        <taxon>Mucoromycota</taxon>
        <taxon>Mortierellomycotina</taxon>
        <taxon>Mortierellomycetes</taxon>
        <taxon>Mortierellales</taxon>
        <taxon>Mortierellaceae</taxon>
        <taxon>Linnemannia</taxon>
    </lineage>
</organism>
<gene>
    <name evidence="2" type="ORF">BGZ97_006575</name>
</gene>